<protein>
    <recommendedName>
        <fullName evidence="4">Parvulin-like PPIase</fullName>
        <ecNumber evidence="3">5.2.1.8</ecNumber>
    </recommendedName>
    <alternativeName>
        <fullName evidence="6">Peptidyl-prolyl cis-trans isomerase plp</fullName>
    </alternativeName>
    <alternativeName>
        <fullName evidence="7">Rotamase plp</fullName>
    </alternativeName>
</protein>
<dbReference type="GO" id="GO:0003755">
    <property type="term" value="F:peptidyl-prolyl cis-trans isomerase activity"/>
    <property type="evidence" value="ECO:0007669"/>
    <property type="project" value="UniProtKB-KW"/>
</dbReference>
<dbReference type="Pfam" id="PF13616">
    <property type="entry name" value="Rotamase_3"/>
    <property type="match status" value="1"/>
</dbReference>
<dbReference type="PANTHER" id="PTHR47245">
    <property type="entry name" value="PEPTIDYLPROLYL ISOMERASE"/>
    <property type="match status" value="1"/>
</dbReference>
<feature type="signal peptide" evidence="10">
    <location>
        <begin position="1"/>
        <end position="26"/>
    </location>
</feature>
<feature type="compositionally biased region" description="Low complexity" evidence="9">
    <location>
        <begin position="289"/>
        <end position="307"/>
    </location>
</feature>
<evidence type="ECO:0000256" key="4">
    <source>
        <dbReference type="ARBA" id="ARBA00018370"/>
    </source>
</evidence>
<dbReference type="InterPro" id="IPR023058">
    <property type="entry name" value="PPIase_PpiC_CS"/>
</dbReference>
<dbReference type="InterPro" id="IPR027304">
    <property type="entry name" value="Trigger_fact/SurA_dom_sf"/>
</dbReference>
<keyword evidence="10" id="KW-0732">Signal</keyword>
<evidence type="ECO:0000259" key="11">
    <source>
        <dbReference type="PROSITE" id="PS50198"/>
    </source>
</evidence>
<dbReference type="EMBL" id="QOZG01000008">
    <property type="protein sequence ID" value="RCS22480.1"/>
    <property type="molecule type" value="Genomic_DNA"/>
</dbReference>
<dbReference type="PANTHER" id="PTHR47245:SF2">
    <property type="entry name" value="PEPTIDYL-PROLYL CIS-TRANS ISOMERASE HP_0175-RELATED"/>
    <property type="match status" value="1"/>
</dbReference>
<reference evidence="12 13" key="1">
    <citation type="submission" date="2018-07" db="EMBL/GenBank/DDBJ databases">
        <title>The draft genome of Phyllobacterium salinisoli.</title>
        <authorList>
            <person name="Liu L."/>
            <person name="Li L."/>
            <person name="Zhang X."/>
            <person name="Liang L."/>
        </authorList>
    </citation>
    <scope>NUCLEOTIDE SEQUENCE [LARGE SCALE GENOMIC DNA]</scope>
    <source>
        <strain evidence="12 13">LLAN61</strain>
    </source>
</reference>
<comment type="catalytic activity">
    <reaction evidence="1">
        <text>[protein]-peptidylproline (omega=180) = [protein]-peptidylproline (omega=0)</text>
        <dbReference type="Rhea" id="RHEA:16237"/>
        <dbReference type="Rhea" id="RHEA-COMP:10747"/>
        <dbReference type="Rhea" id="RHEA-COMP:10748"/>
        <dbReference type="ChEBI" id="CHEBI:83833"/>
        <dbReference type="ChEBI" id="CHEBI:83834"/>
        <dbReference type="EC" id="5.2.1.8"/>
    </reaction>
</comment>
<proteinExistence type="inferred from homology"/>
<feature type="domain" description="PpiC" evidence="11">
    <location>
        <begin position="147"/>
        <end position="237"/>
    </location>
</feature>
<evidence type="ECO:0000313" key="12">
    <source>
        <dbReference type="EMBL" id="RCS22480.1"/>
    </source>
</evidence>
<dbReference type="InterPro" id="IPR046357">
    <property type="entry name" value="PPIase_dom_sf"/>
</dbReference>
<name>A0A368K3B4_9HYPH</name>
<evidence type="ECO:0000256" key="9">
    <source>
        <dbReference type="SAM" id="MobiDB-lite"/>
    </source>
</evidence>
<dbReference type="OrthoDB" id="14196at2"/>
<feature type="region of interest" description="Disordered" evidence="9">
    <location>
        <begin position="286"/>
        <end position="307"/>
    </location>
</feature>
<dbReference type="EC" id="5.2.1.8" evidence="3"/>
<evidence type="ECO:0000256" key="6">
    <source>
        <dbReference type="ARBA" id="ARBA00030642"/>
    </source>
</evidence>
<evidence type="ECO:0000256" key="5">
    <source>
        <dbReference type="ARBA" id="ARBA00023110"/>
    </source>
</evidence>
<evidence type="ECO:0000256" key="8">
    <source>
        <dbReference type="PROSITE-ProRule" id="PRU00278"/>
    </source>
</evidence>
<sequence length="307" mass="33614">MTHYRNALSTLAATVLIASATFGASAQEKAAAPAPSDPNKVLATVNGQAITQGEVDQASNDLDPQFSRLPDEQRRLAALAALIDIKALATEGKAEKLDQTDEFKQRMAFLNDRALHNEYFKKEIVDKITDADIRARYDKEIAATPPQNEVRARHILVKTKEEAEAIIKKLDGGAKFEDLAKESSTDGSAAQGGDLGYFGQGQMVPEFEKAAFALEPGTYTKEPVQTQFGFHVIKVEDKRTQQPPAFDQVKDQVRSIIMRERYVDLVKKLRTELKVSYADPAIEKAMKQASGEETPAPAAPAGEAPKQ</sequence>
<accession>A0A368K3B4</accession>
<dbReference type="Proteomes" id="UP000253420">
    <property type="component" value="Unassembled WGS sequence"/>
</dbReference>
<dbReference type="AlphaFoldDB" id="A0A368K3B4"/>
<dbReference type="Gene3D" id="1.10.8.1040">
    <property type="match status" value="1"/>
</dbReference>
<dbReference type="SUPFAM" id="SSF54534">
    <property type="entry name" value="FKBP-like"/>
    <property type="match status" value="1"/>
</dbReference>
<dbReference type="RefSeq" id="WP_114442069.1">
    <property type="nucleotide sequence ID" value="NZ_QOZG01000008.1"/>
</dbReference>
<evidence type="ECO:0000256" key="2">
    <source>
        <dbReference type="ARBA" id="ARBA00007656"/>
    </source>
</evidence>
<dbReference type="InterPro" id="IPR050245">
    <property type="entry name" value="PrsA_foldase"/>
</dbReference>
<organism evidence="12 13">
    <name type="scientific">Phyllobacterium salinisoli</name>
    <dbReference type="NCBI Taxonomy" id="1899321"/>
    <lineage>
        <taxon>Bacteria</taxon>
        <taxon>Pseudomonadati</taxon>
        <taxon>Pseudomonadota</taxon>
        <taxon>Alphaproteobacteria</taxon>
        <taxon>Hyphomicrobiales</taxon>
        <taxon>Phyllobacteriaceae</taxon>
        <taxon>Phyllobacterium</taxon>
    </lineage>
</organism>
<dbReference type="Gene3D" id="3.10.50.40">
    <property type="match status" value="1"/>
</dbReference>
<evidence type="ECO:0000313" key="13">
    <source>
        <dbReference type="Proteomes" id="UP000253420"/>
    </source>
</evidence>
<keyword evidence="5 8" id="KW-0697">Rotamase</keyword>
<dbReference type="PROSITE" id="PS01096">
    <property type="entry name" value="PPIC_PPIASE_1"/>
    <property type="match status" value="1"/>
</dbReference>
<gene>
    <name evidence="12" type="ORF">DUT91_18985</name>
</gene>
<feature type="chain" id="PRO_5016671055" description="Parvulin-like PPIase" evidence="10">
    <location>
        <begin position="27"/>
        <end position="307"/>
    </location>
</feature>
<dbReference type="InterPro" id="IPR000297">
    <property type="entry name" value="PPIase_PpiC"/>
</dbReference>
<dbReference type="SUPFAM" id="SSF109998">
    <property type="entry name" value="Triger factor/SurA peptide-binding domain-like"/>
    <property type="match status" value="1"/>
</dbReference>
<evidence type="ECO:0000256" key="3">
    <source>
        <dbReference type="ARBA" id="ARBA00013194"/>
    </source>
</evidence>
<evidence type="ECO:0000256" key="1">
    <source>
        <dbReference type="ARBA" id="ARBA00000971"/>
    </source>
</evidence>
<comment type="caution">
    <text evidence="12">The sequence shown here is derived from an EMBL/GenBank/DDBJ whole genome shotgun (WGS) entry which is preliminary data.</text>
</comment>
<comment type="similarity">
    <text evidence="2">Belongs to the PpiC/parvulin rotamase family.</text>
</comment>
<evidence type="ECO:0000256" key="10">
    <source>
        <dbReference type="SAM" id="SignalP"/>
    </source>
</evidence>
<evidence type="ECO:0000256" key="7">
    <source>
        <dbReference type="ARBA" id="ARBA00031484"/>
    </source>
</evidence>
<keyword evidence="13" id="KW-1185">Reference proteome</keyword>
<dbReference type="PROSITE" id="PS50198">
    <property type="entry name" value="PPIC_PPIASE_2"/>
    <property type="match status" value="1"/>
</dbReference>
<keyword evidence="8 12" id="KW-0413">Isomerase</keyword>